<evidence type="ECO:0008006" key="4">
    <source>
        <dbReference type="Google" id="ProtNLM"/>
    </source>
</evidence>
<proteinExistence type="predicted"/>
<dbReference type="OrthoDB" id="1013052at2"/>
<dbReference type="Gene3D" id="2.60.120.200">
    <property type="match status" value="1"/>
</dbReference>
<organism evidence="2 3">
    <name type="scientific">Marinifilum flexuosum</name>
    <dbReference type="NCBI Taxonomy" id="1117708"/>
    <lineage>
        <taxon>Bacteria</taxon>
        <taxon>Pseudomonadati</taxon>
        <taxon>Bacteroidota</taxon>
        <taxon>Bacteroidia</taxon>
        <taxon>Marinilabiliales</taxon>
        <taxon>Marinifilaceae</taxon>
    </lineage>
</organism>
<evidence type="ECO:0000313" key="2">
    <source>
        <dbReference type="EMBL" id="RKE03322.1"/>
    </source>
</evidence>
<sequence length="605" mass="67826">MKKFIYMLSLLAIVFASCDPMEDTYDELDALDKVTFDPTQLEITLNADQYAAISKLALETAKNAEDTARAEEIASLLSFSDNRPASAYMPAALNAAYQTLDETSSIKVNYNYDTRDLAYLTAYTGAPYFKLGEDQYAMVNELIAAAQYFSPSYPANDFLPEILAAKYPDAVDGDVSLVRYDYRNVDPDPNEYSEVTLFSASFSDLSQFTTVSVTGDDQEWYDSGYGGVDYAKISGYVSADKARYENEDWLISPEIDLADVVDPFLNISQALNFLSGDWKQTFVYVSDKYDATKAPDVADWTELTIENAPAGDSWSFVESGNIDLSAYEGKKIHVAFVYKSSTDDAATWEISQLDVKGITQGAEGEKVEEFYEFDGSEWAKSDVYYLQRGDYTEMGSGPGKYGNFSSSVPAEDYLPTFLSMKYPYAQEGDVKVMIYRYYSGGTKTVAAEYTYSEGAWNSMPTKMDQFVFYGAEGWKFDPTVTYTMVSEDYQIIVDYSVDTHGKTSDYSDSEYYYGAGSKYVNFDIRSGKFDESFDTWQDAVKEGIKTAYLPNKYPEAVTQVQGVDVHYIIGFTTYDGSNTNYTIEFKCTKSGPNPEFEYVEGPTLK</sequence>
<keyword evidence="3" id="KW-1185">Reference proteome</keyword>
<accession>A0A419X6H7</accession>
<protein>
    <recommendedName>
        <fullName evidence="4">DUF5017 domain-containing protein</fullName>
    </recommendedName>
</protein>
<gene>
    <name evidence="2" type="ORF">BXY64_0315</name>
</gene>
<feature type="chain" id="PRO_5019034153" description="DUF5017 domain-containing protein" evidence="1">
    <location>
        <begin position="19"/>
        <end position="605"/>
    </location>
</feature>
<dbReference type="RefSeq" id="WP_147375847.1">
    <property type="nucleotide sequence ID" value="NZ_RAPQ01000008.1"/>
</dbReference>
<dbReference type="PROSITE" id="PS51257">
    <property type="entry name" value="PROKAR_LIPOPROTEIN"/>
    <property type="match status" value="1"/>
</dbReference>
<name>A0A419X6H7_9BACT</name>
<feature type="signal peptide" evidence="1">
    <location>
        <begin position="1"/>
        <end position="18"/>
    </location>
</feature>
<reference evidence="2 3" key="1">
    <citation type="submission" date="2018-09" db="EMBL/GenBank/DDBJ databases">
        <title>Genomic Encyclopedia of Archaeal and Bacterial Type Strains, Phase II (KMG-II): from individual species to whole genera.</title>
        <authorList>
            <person name="Goeker M."/>
        </authorList>
    </citation>
    <scope>NUCLEOTIDE SEQUENCE [LARGE SCALE GENOMIC DNA]</scope>
    <source>
        <strain evidence="2 3">DSM 21950</strain>
    </source>
</reference>
<evidence type="ECO:0000256" key="1">
    <source>
        <dbReference type="SAM" id="SignalP"/>
    </source>
</evidence>
<keyword evidence="1" id="KW-0732">Signal</keyword>
<dbReference type="EMBL" id="RAPQ01000008">
    <property type="protein sequence ID" value="RKE03322.1"/>
    <property type="molecule type" value="Genomic_DNA"/>
</dbReference>
<comment type="caution">
    <text evidence="2">The sequence shown here is derived from an EMBL/GenBank/DDBJ whole genome shotgun (WGS) entry which is preliminary data.</text>
</comment>
<dbReference type="Proteomes" id="UP000284531">
    <property type="component" value="Unassembled WGS sequence"/>
</dbReference>
<dbReference type="AlphaFoldDB" id="A0A419X6H7"/>
<dbReference type="NCBIfam" id="NF038128">
    <property type="entry name" value="choice_anch_J"/>
    <property type="match status" value="1"/>
</dbReference>
<evidence type="ECO:0000313" key="3">
    <source>
        <dbReference type="Proteomes" id="UP000284531"/>
    </source>
</evidence>